<dbReference type="EMBL" id="JBJKFK010001619">
    <property type="protein sequence ID" value="KAL3312639.1"/>
    <property type="molecule type" value="Genomic_DNA"/>
</dbReference>
<feature type="compositionally biased region" description="Polar residues" evidence="10">
    <location>
        <begin position="1"/>
        <end position="13"/>
    </location>
</feature>
<dbReference type="EC" id="2.7.11.1" evidence="1"/>
<comment type="catalytic activity">
    <reaction evidence="8">
        <text>L-seryl-[protein] + ATP = O-phospho-L-seryl-[protein] + ADP + H(+)</text>
        <dbReference type="Rhea" id="RHEA:17989"/>
        <dbReference type="Rhea" id="RHEA-COMP:9863"/>
        <dbReference type="Rhea" id="RHEA-COMP:11604"/>
        <dbReference type="ChEBI" id="CHEBI:15378"/>
        <dbReference type="ChEBI" id="CHEBI:29999"/>
        <dbReference type="ChEBI" id="CHEBI:30616"/>
        <dbReference type="ChEBI" id="CHEBI:83421"/>
        <dbReference type="ChEBI" id="CHEBI:456216"/>
        <dbReference type="EC" id="2.7.11.1"/>
    </reaction>
</comment>
<dbReference type="GO" id="GO:0004674">
    <property type="term" value="F:protein serine/threonine kinase activity"/>
    <property type="evidence" value="ECO:0007669"/>
    <property type="project" value="UniProtKB-KW"/>
</dbReference>
<dbReference type="GO" id="GO:0005524">
    <property type="term" value="F:ATP binding"/>
    <property type="evidence" value="ECO:0007669"/>
    <property type="project" value="UniProtKB-KW"/>
</dbReference>
<gene>
    <name evidence="11" type="ORF">Ciccas_008770</name>
</gene>
<keyword evidence="6" id="KW-0067">ATP-binding</keyword>
<evidence type="ECO:0000256" key="1">
    <source>
        <dbReference type="ARBA" id="ARBA00012513"/>
    </source>
</evidence>
<feature type="coiled-coil region" evidence="9">
    <location>
        <begin position="470"/>
        <end position="526"/>
    </location>
</feature>
<evidence type="ECO:0000256" key="8">
    <source>
        <dbReference type="ARBA" id="ARBA00048679"/>
    </source>
</evidence>
<evidence type="ECO:0000313" key="12">
    <source>
        <dbReference type="Proteomes" id="UP001626550"/>
    </source>
</evidence>
<keyword evidence="2" id="KW-0723">Serine/threonine-protein kinase</keyword>
<feature type="region of interest" description="Disordered" evidence="10">
    <location>
        <begin position="1"/>
        <end position="70"/>
    </location>
</feature>
<keyword evidence="4" id="KW-0547">Nucleotide-binding</keyword>
<dbReference type="PANTHER" id="PTHR47167">
    <property type="entry name" value="SERINE/THREONINE-PROTEIN KINASE TAO1-LIKE PROTEIN"/>
    <property type="match status" value="1"/>
</dbReference>
<dbReference type="AlphaFoldDB" id="A0ABD2PZE2"/>
<evidence type="ECO:0000256" key="5">
    <source>
        <dbReference type="ARBA" id="ARBA00022777"/>
    </source>
</evidence>
<accession>A0ABD2PZE2</accession>
<evidence type="ECO:0000256" key="9">
    <source>
        <dbReference type="SAM" id="Coils"/>
    </source>
</evidence>
<evidence type="ECO:0000256" key="2">
    <source>
        <dbReference type="ARBA" id="ARBA00022527"/>
    </source>
</evidence>
<keyword evidence="5" id="KW-0418">Kinase</keyword>
<keyword evidence="12" id="KW-1185">Reference proteome</keyword>
<evidence type="ECO:0000256" key="10">
    <source>
        <dbReference type="SAM" id="MobiDB-lite"/>
    </source>
</evidence>
<feature type="coiled-coil region" evidence="9">
    <location>
        <begin position="322"/>
        <end position="375"/>
    </location>
</feature>
<keyword evidence="9" id="KW-0175">Coiled coil</keyword>
<feature type="coiled-coil region" evidence="9">
    <location>
        <begin position="151"/>
        <end position="207"/>
    </location>
</feature>
<evidence type="ECO:0000313" key="11">
    <source>
        <dbReference type="EMBL" id="KAL3312639.1"/>
    </source>
</evidence>
<organism evidence="11 12">
    <name type="scientific">Cichlidogyrus casuarinus</name>
    <dbReference type="NCBI Taxonomy" id="1844966"/>
    <lineage>
        <taxon>Eukaryota</taxon>
        <taxon>Metazoa</taxon>
        <taxon>Spiralia</taxon>
        <taxon>Lophotrochozoa</taxon>
        <taxon>Platyhelminthes</taxon>
        <taxon>Monogenea</taxon>
        <taxon>Monopisthocotylea</taxon>
        <taxon>Dactylogyridea</taxon>
        <taxon>Ancyrocephalidae</taxon>
        <taxon>Cichlidogyrus</taxon>
    </lineage>
</organism>
<feature type="compositionally biased region" description="Low complexity" evidence="10">
    <location>
        <begin position="14"/>
        <end position="31"/>
    </location>
</feature>
<name>A0ABD2PZE2_9PLAT</name>
<comment type="caution">
    <text evidence="11">The sequence shown here is derived from an EMBL/GenBank/DDBJ whole genome shotgun (WGS) entry which is preliminary data.</text>
</comment>
<sequence length="601" mass="68725">MPNLSQPENVSLTSGDSSNASSKPPSGSSHLSEAHPSLSTDIEAGPSSALLRRRDNSTLASSSADSPRLVETSYRVAERLKLKQPELLRSGMEFATLKTSRMMRGYPVTSVFGNGPGPNVQPTSPAFAVAQALGNNGLVATSTAFGASVAMHNWKDQMNELKRLRAEHLKQFKKMEEKNKLDQEEKKQNLNKEYRKLKTQMACELTKLAEYHANECEQERKTSLAEEHKLVRKLEANTKTEIKVLKKTKDFTTTALNTISNPTSFSASTSTASTGFFAPSEPQAQALMPKTNHLELELRDRSHQLRVQQLRHQHDCEQQNQRQMHTKQRQELEKRHAEQKKLMPKNLKAREEQIRKMFRATLNSQKKQYKHLREEQLRSLQSSGQGSGRNSMVFGSGTDGTNKAEEQRLLEYLREEEERRQAELHVQYNEAIQLLHEKHRTNASRTQNQEVDEFNERLNSDTKLLVQCHKKQQEEVIKLHEKENQELRKNIRQRKEVLEAAIQAKVATLQAEAETQRKALADQHKEELRLFDLESEKLSYTPQLVNQPPAFWSPPWAPPPMDQQSYTVGVRRISSTNKTQLYRPGINNDAWRNSMSQISKH</sequence>
<proteinExistence type="predicted"/>
<comment type="catalytic activity">
    <reaction evidence="7">
        <text>L-threonyl-[protein] + ATP = O-phospho-L-threonyl-[protein] + ADP + H(+)</text>
        <dbReference type="Rhea" id="RHEA:46608"/>
        <dbReference type="Rhea" id="RHEA-COMP:11060"/>
        <dbReference type="Rhea" id="RHEA-COMP:11605"/>
        <dbReference type="ChEBI" id="CHEBI:15378"/>
        <dbReference type="ChEBI" id="CHEBI:30013"/>
        <dbReference type="ChEBI" id="CHEBI:30616"/>
        <dbReference type="ChEBI" id="CHEBI:61977"/>
        <dbReference type="ChEBI" id="CHEBI:456216"/>
        <dbReference type="EC" id="2.7.11.1"/>
    </reaction>
</comment>
<evidence type="ECO:0000256" key="4">
    <source>
        <dbReference type="ARBA" id="ARBA00022741"/>
    </source>
</evidence>
<evidence type="ECO:0000256" key="6">
    <source>
        <dbReference type="ARBA" id="ARBA00022840"/>
    </source>
</evidence>
<keyword evidence="3" id="KW-0808">Transferase</keyword>
<reference evidence="11 12" key="1">
    <citation type="submission" date="2024-11" db="EMBL/GenBank/DDBJ databases">
        <title>Adaptive evolution of stress response genes in parasites aligns with host niche diversity.</title>
        <authorList>
            <person name="Hahn C."/>
            <person name="Resl P."/>
        </authorList>
    </citation>
    <scope>NUCLEOTIDE SEQUENCE [LARGE SCALE GENOMIC DNA]</scope>
    <source>
        <strain evidence="11">EGGRZ-B1_66</strain>
        <tissue evidence="11">Body</tissue>
    </source>
</reference>
<dbReference type="InterPro" id="IPR051234">
    <property type="entry name" value="TAO_STE20_kinase"/>
</dbReference>
<evidence type="ECO:0000256" key="3">
    <source>
        <dbReference type="ARBA" id="ARBA00022679"/>
    </source>
</evidence>
<feature type="region of interest" description="Disordered" evidence="10">
    <location>
        <begin position="380"/>
        <end position="401"/>
    </location>
</feature>
<protein>
    <recommendedName>
        <fullName evidence="1">non-specific serine/threonine protein kinase</fullName>
        <ecNumber evidence="1">2.7.11.1</ecNumber>
    </recommendedName>
</protein>
<evidence type="ECO:0000256" key="7">
    <source>
        <dbReference type="ARBA" id="ARBA00047899"/>
    </source>
</evidence>
<dbReference type="PANTHER" id="PTHR47167:SF4">
    <property type="entry name" value="SERINE_THREONINE-PROTEIN KINASE TAO"/>
    <property type="match status" value="1"/>
</dbReference>
<dbReference type="Proteomes" id="UP001626550">
    <property type="component" value="Unassembled WGS sequence"/>
</dbReference>